<feature type="region of interest" description="Disordered" evidence="5">
    <location>
        <begin position="150"/>
        <end position="187"/>
    </location>
</feature>
<dbReference type="Gene3D" id="3.40.50.300">
    <property type="entry name" value="P-loop containing nucleotide triphosphate hydrolases"/>
    <property type="match status" value="1"/>
</dbReference>
<comment type="similarity">
    <text evidence="1">Belongs to the helicase family. RecQ subfamily.</text>
</comment>
<dbReference type="OrthoDB" id="1704194at2759"/>
<feature type="compositionally biased region" description="Polar residues" evidence="5">
    <location>
        <begin position="150"/>
        <end position="181"/>
    </location>
</feature>
<evidence type="ECO:0000313" key="7">
    <source>
        <dbReference type="Proteomes" id="UP000737018"/>
    </source>
</evidence>
<dbReference type="SUPFAM" id="SSF52540">
    <property type="entry name" value="P-loop containing nucleoside triphosphate hydrolases"/>
    <property type="match status" value="1"/>
</dbReference>
<dbReference type="GO" id="GO:0043138">
    <property type="term" value="F:3'-5' DNA helicase activity"/>
    <property type="evidence" value="ECO:0007669"/>
    <property type="project" value="TreeGrafter"/>
</dbReference>
<comment type="caution">
    <text evidence="6">The sequence shown here is derived from an EMBL/GenBank/DDBJ whole genome shotgun (WGS) entry which is preliminary data.</text>
</comment>
<evidence type="ECO:0000256" key="4">
    <source>
        <dbReference type="ARBA" id="ARBA00023242"/>
    </source>
</evidence>
<evidence type="ECO:0000256" key="2">
    <source>
        <dbReference type="ARBA" id="ARBA00023125"/>
    </source>
</evidence>
<dbReference type="GO" id="GO:0005694">
    <property type="term" value="C:chromosome"/>
    <property type="evidence" value="ECO:0007669"/>
    <property type="project" value="TreeGrafter"/>
</dbReference>
<gene>
    <name evidence="6" type="ORF">CMV_007987</name>
</gene>
<dbReference type="GO" id="GO:0000724">
    <property type="term" value="P:double-strand break repair via homologous recombination"/>
    <property type="evidence" value="ECO:0007669"/>
    <property type="project" value="TreeGrafter"/>
</dbReference>
<evidence type="ECO:0000313" key="6">
    <source>
        <dbReference type="EMBL" id="KAF3968080.1"/>
    </source>
</evidence>
<dbReference type="AlphaFoldDB" id="A0A8J4VS79"/>
<dbReference type="PANTHER" id="PTHR13710:SF153">
    <property type="entry name" value="RECQ-LIKE DNA HELICASE BLM"/>
    <property type="match status" value="1"/>
</dbReference>
<protein>
    <submittedName>
        <fullName evidence="6">Uncharacterized protein</fullName>
    </submittedName>
</protein>
<name>A0A8J4VS79_9ROSI</name>
<reference evidence="6" key="1">
    <citation type="submission" date="2020-03" db="EMBL/GenBank/DDBJ databases">
        <title>Castanea mollissima Vanexum genome sequencing.</title>
        <authorList>
            <person name="Staton M."/>
        </authorList>
    </citation>
    <scope>NUCLEOTIDE SEQUENCE</scope>
    <source>
        <tissue evidence="6">Leaf</tissue>
    </source>
</reference>
<dbReference type="InterPro" id="IPR027417">
    <property type="entry name" value="P-loop_NTPase"/>
</dbReference>
<dbReference type="GO" id="GO:0005737">
    <property type="term" value="C:cytoplasm"/>
    <property type="evidence" value="ECO:0007669"/>
    <property type="project" value="TreeGrafter"/>
</dbReference>
<proteinExistence type="inferred from homology"/>
<accession>A0A8J4VS79</accession>
<keyword evidence="4" id="KW-0539">Nucleus</keyword>
<dbReference type="EMBL" id="JRKL02000814">
    <property type="protein sequence ID" value="KAF3968080.1"/>
    <property type="molecule type" value="Genomic_DNA"/>
</dbReference>
<dbReference type="GO" id="GO:0005634">
    <property type="term" value="C:nucleus"/>
    <property type="evidence" value="ECO:0007669"/>
    <property type="project" value="TreeGrafter"/>
</dbReference>
<dbReference type="Proteomes" id="UP000737018">
    <property type="component" value="Unassembled WGS sequence"/>
</dbReference>
<keyword evidence="2" id="KW-0238">DNA-binding</keyword>
<evidence type="ECO:0000256" key="5">
    <source>
        <dbReference type="SAM" id="MobiDB-lite"/>
    </source>
</evidence>
<dbReference type="PANTHER" id="PTHR13710">
    <property type="entry name" value="DNA HELICASE RECQ FAMILY MEMBER"/>
    <property type="match status" value="1"/>
</dbReference>
<organism evidence="6 7">
    <name type="scientific">Castanea mollissima</name>
    <name type="common">Chinese chestnut</name>
    <dbReference type="NCBI Taxonomy" id="60419"/>
    <lineage>
        <taxon>Eukaryota</taxon>
        <taxon>Viridiplantae</taxon>
        <taxon>Streptophyta</taxon>
        <taxon>Embryophyta</taxon>
        <taxon>Tracheophyta</taxon>
        <taxon>Spermatophyta</taxon>
        <taxon>Magnoliopsida</taxon>
        <taxon>eudicotyledons</taxon>
        <taxon>Gunneridae</taxon>
        <taxon>Pentapetalae</taxon>
        <taxon>rosids</taxon>
        <taxon>fabids</taxon>
        <taxon>Fagales</taxon>
        <taxon>Fagaceae</taxon>
        <taxon>Castanea</taxon>
    </lineage>
</organism>
<keyword evidence="7" id="KW-1185">Reference proteome</keyword>
<evidence type="ECO:0000256" key="3">
    <source>
        <dbReference type="ARBA" id="ARBA00023235"/>
    </source>
</evidence>
<sequence length="273" mass="30508">MDDHDLELEKARLISLALDFGFDEESAKKCLDRMVQLYGEDGRDFITVEHCGDDFLAALAESMQHTEEWDDLQAIESEACGTLNNLFDKDVLNSHEVDNDGNGRNYINVIDDSPEKHPNFMELDSSSDSEDLDFGIRKVKNVKSTPSFTDWSSPVLNEGSSKTSSKSMDCRSSITQGSIPSVSHKKHCSRTSKVEHETLSYEVLQALDDFELANVVIFGNRTFRPLQHQACKAAVAKRDCFILMPTGGGKSLCYQVMSFSSNFGMSVLYVLMD</sequence>
<keyword evidence="3" id="KW-0413">Isomerase</keyword>
<evidence type="ECO:0000256" key="1">
    <source>
        <dbReference type="ARBA" id="ARBA00005446"/>
    </source>
</evidence>
<dbReference type="GO" id="GO:0009378">
    <property type="term" value="F:four-way junction helicase activity"/>
    <property type="evidence" value="ECO:0007669"/>
    <property type="project" value="TreeGrafter"/>
</dbReference>
<dbReference type="GO" id="GO:0003677">
    <property type="term" value="F:DNA binding"/>
    <property type="evidence" value="ECO:0007669"/>
    <property type="project" value="UniProtKB-KW"/>
</dbReference>